<dbReference type="SUPFAM" id="SSF47874">
    <property type="entry name" value="Annexin"/>
    <property type="match status" value="1"/>
</dbReference>
<dbReference type="GO" id="GO:0005544">
    <property type="term" value="F:calcium-dependent phospholipid binding"/>
    <property type="evidence" value="ECO:0007669"/>
    <property type="project" value="InterPro"/>
</dbReference>
<dbReference type="VEuPathDB" id="GiardiaDB:GMRT_16315"/>
<comment type="similarity">
    <text evidence="1">Belongs to the annexin family.</text>
</comment>
<evidence type="ECO:0000256" key="1">
    <source>
        <dbReference type="ARBA" id="ARBA00007831"/>
    </source>
</evidence>
<dbReference type="GO" id="GO:0005737">
    <property type="term" value="C:cytoplasm"/>
    <property type="evidence" value="ECO:0007669"/>
    <property type="project" value="TreeGrafter"/>
</dbReference>
<organism evidence="3 4">
    <name type="scientific">Giardia muris</name>
    <dbReference type="NCBI Taxonomy" id="5742"/>
    <lineage>
        <taxon>Eukaryota</taxon>
        <taxon>Metamonada</taxon>
        <taxon>Diplomonadida</taxon>
        <taxon>Hexamitidae</taxon>
        <taxon>Giardiinae</taxon>
        <taxon>Giardia</taxon>
    </lineage>
</organism>
<proteinExistence type="inferred from homology"/>
<reference evidence="3 4" key="1">
    <citation type="submission" date="2019-05" db="EMBL/GenBank/DDBJ databases">
        <title>The compact genome of Giardia muris reveals important steps in the evolution of intestinal protozoan parasites.</title>
        <authorList>
            <person name="Xu F."/>
            <person name="Jimenez-Gonzalez A."/>
            <person name="Einarsson E."/>
            <person name="Astvaldsson A."/>
            <person name="Peirasmaki D."/>
            <person name="Eckmann L."/>
            <person name="Andersson J.O."/>
            <person name="Svard S.G."/>
            <person name="Jerlstrom-Hultqvist J."/>
        </authorList>
    </citation>
    <scope>NUCLEOTIDE SEQUENCE [LARGE SCALE GENOMIC DNA]</scope>
    <source>
        <strain evidence="3 4">Roberts-Thomson</strain>
    </source>
</reference>
<dbReference type="GO" id="GO:0005886">
    <property type="term" value="C:plasma membrane"/>
    <property type="evidence" value="ECO:0007669"/>
    <property type="project" value="TreeGrafter"/>
</dbReference>
<dbReference type="OrthoDB" id="37886at2759"/>
<evidence type="ECO:0000256" key="2">
    <source>
        <dbReference type="SAM" id="MobiDB-lite"/>
    </source>
</evidence>
<gene>
    <name evidence="3" type="ORF">GMRT_16315</name>
</gene>
<dbReference type="InterPro" id="IPR037104">
    <property type="entry name" value="Annexin_sf"/>
</dbReference>
<evidence type="ECO:0000313" key="4">
    <source>
        <dbReference type="Proteomes" id="UP000315496"/>
    </source>
</evidence>
<sequence length="399" mass="44316">MGCSSSTPRVDMGSTVPVSSGRVARPPRPATEIRAMLESDRILESDFFQAMANHTNDELVQAAREFVESSRKDLGEVLRTHLPPYASLLARRCLLSYPDLVLELVRDAITGEELDIAQLCDVILTLTPSEAEAVAQAYDLTYGSPLRYDLNTGVSGDRTWQQLVVRWLTGHRTTRVSIEEDAEILVEELRCNNYEHLFTLLSEAHAEDYCAIATKYFAMKGTSLSRSFETIFRGENLNAVRLAHEFLHSPEDGFAYMLNVALNTSDVAQSERRLTRATCLAFNRYPGAVGLLRRGYSKSLDDFLCPTRATALDHLLMKLWQIDTSPLAPPLIDHGETNPIIDSNPNEVPQPTETTTLIVVDNKDDSIQQEKDLNVSITRLASPTLSSGAAITSPESHVY</sequence>
<accession>A0A4Z1TAW7</accession>
<dbReference type="GO" id="GO:0005509">
    <property type="term" value="F:calcium ion binding"/>
    <property type="evidence" value="ECO:0007669"/>
    <property type="project" value="InterPro"/>
</dbReference>
<dbReference type="Gene3D" id="1.10.220.10">
    <property type="entry name" value="Annexin"/>
    <property type="match status" value="2"/>
</dbReference>
<evidence type="ECO:0000313" key="3">
    <source>
        <dbReference type="EMBL" id="TNJ29661.1"/>
    </source>
</evidence>
<dbReference type="PANTHER" id="PTHR10502:SF102">
    <property type="entry name" value="ANNEXIN B11"/>
    <property type="match status" value="1"/>
</dbReference>
<keyword evidence="4" id="KW-1185">Reference proteome</keyword>
<protein>
    <submittedName>
        <fullName evidence="3">Alpha-19 giardin</fullName>
    </submittedName>
</protein>
<name>A0A4Z1TAW7_GIAMU</name>
<comment type="caution">
    <text evidence="3">The sequence shown here is derived from an EMBL/GenBank/DDBJ whole genome shotgun (WGS) entry which is preliminary data.</text>
</comment>
<dbReference type="PANTHER" id="PTHR10502">
    <property type="entry name" value="ANNEXIN"/>
    <property type="match status" value="1"/>
</dbReference>
<feature type="region of interest" description="Disordered" evidence="2">
    <location>
        <begin position="1"/>
        <end position="27"/>
    </location>
</feature>
<dbReference type="AlphaFoldDB" id="A0A4Z1TAW7"/>
<dbReference type="EMBL" id="VDLU01000001">
    <property type="protein sequence ID" value="TNJ29661.1"/>
    <property type="molecule type" value="Genomic_DNA"/>
</dbReference>
<dbReference type="Proteomes" id="UP000315496">
    <property type="component" value="Chromosome 1"/>
</dbReference>
<dbReference type="GO" id="GO:0001786">
    <property type="term" value="F:phosphatidylserine binding"/>
    <property type="evidence" value="ECO:0007669"/>
    <property type="project" value="TreeGrafter"/>
</dbReference>